<keyword evidence="6" id="KW-1185">Reference proteome</keyword>
<feature type="binding site" evidence="4">
    <location>
        <position position="76"/>
    </location>
    <ligand>
        <name>Zn(2+)</name>
        <dbReference type="ChEBI" id="CHEBI:29105"/>
    </ligand>
</feature>
<dbReference type="eggNOG" id="COG0375">
    <property type="taxonomic scope" value="Bacteria"/>
</dbReference>
<dbReference type="HAMAP" id="MF_00213">
    <property type="entry name" value="HypA_HybF"/>
    <property type="match status" value="1"/>
</dbReference>
<dbReference type="HOGENOM" id="CLU_126929_4_0_7"/>
<name>E5Y5P5_BILW3</name>
<dbReference type="PIRSF" id="PIRSF004761">
    <property type="entry name" value="Hydrgn_mat_HypA"/>
    <property type="match status" value="1"/>
</dbReference>
<evidence type="ECO:0000313" key="6">
    <source>
        <dbReference type="Proteomes" id="UP000006034"/>
    </source>
</evidence>
<dbReference type="Gene3D" id="3.30.2320.80">
    <property type="match status" value="1"/>
</dbReference>
<protein>
    <recommendedName>
        <fullName evidence="4">Hydrogenase maturation factor HypA</fullName>
    </recommendedName>
</protein>
<proteinExistence type="inferred from homology"/>
<reference evidence="5 6" key="1">
    <citation type="submission" date="2010-10" db="EMBL/GenBank/DDBJ databases">
        <authorList>
            <consortium name="The Broad Institute Genome Sequencing Platform"/>
            <person name="Ward D."/>
            <person name="Earl A."/>
            <person name="Feldgarden M."/>
            <person name="Young S.K."/>
            <person name="Gargeya S."/>
            <person name="Zeng Q."/>
            <person name="Alvarado L."/>
            <person name="Berlin A."/>
            <person name="Bochicchio J."/>
            <person name="Chapman S.B."/>
            <person name="Chen Z."/>
            <person name="Freedman E."/>
            <person name="Gellesch M."/>
            <person name="Goldberg J."/>
            <person name="Griggs A."/>
            <person name="Gujja S."/>
            <person name="Heilman E."/>
            <person name="Heiman D."/>
            <person name="Howarth C."/>
            <person name="Mehta T."/>
            <person name="Neiman D."/>
            <person name="Pearson M."/>
            <person name="Roberts A."/>
            <person name="Saif S."/>
            <person name="Shea T."/>
            <person name="Shenoy N."/>
            <person name="Sisk P."/>
            <person name="Stolte C."/>
            <person name="Sykes S."/>
            <person name="White J."/>
            <person name="Yandava C."/>
            <person name="Allen-Vercoe E."/>
            <person name="Sibley C."/>
            <person name="Ambrose C.E."/>
            <person name="Strauss J."/>
            <person name="Daigneault M."/>
            <person name="Haas B."/>
            <person name="Nusbaum C."/>
            <person name="Birren B."/>
        </authorList>
    </citation>
    <scope>NUCLEOTIDE SEQUENCE [LARGE SCALE GENOMIC DNA]</scope>
    <source>
        <strain evidence="5 6">3_1_6</strain>
    </source>
</reference>
<dbReference type="STRING" id="563192.HMPREF0179_01508"/>
<dbReference type="InterPro" id="IPR000688">
    <property type="entry name" value="HypA/HybF"/>
</dbReference>
<keyword evidence="2 4" id="KW-0479">Metal-binding</keyword>
<dbReference type="GO" id="GO:0051604">
    <property type="term" value="P:protein maturation"/>
    <property type="evidence" value="ECO:0007669"/>
    <property type="project" value="InterPro"/>
</dbReference>
<feature type="binding site" evidence="4">
    <location>
        <position position="95"/>
    </location>
    <ligand>
        <name>Zn(2+)</name>
        <dbReference type="ChEBI" id="CHEBI:29105"/>
    </ligand>
</feature>
<comment type="function">
    <text evidence="4">Involved in the maturation of [NiFe] hydrogenases. Required for nickel insertion into the metal center of the hydrogenase.</text>
</comment>
<dbReference type="EMBL" id="ADCP02000001">
    <property type="protein sequence ID" value="EFV44607.1"/>
    <property type="molecule type" value="Genomic_DNA"/>
</dbReference>
<dbReference type="GeneID" id="78086629"/>
<dbReference type="GO" id="GO:0016151">
    <property type="term" value="F:nickel cation binding"/>
    <property type="evidence" value="ECO:0007669"/>
    <property type="project" value="UniProtKB-UniRule"/>
</dbReference>
<sequence length="117" mass="13034">MHEMSVVTSLLSIVREEMEKHDVHRLLLVRVRYGALSNIVPEALSFAFEALTAGTDFEGAVLETEEVPITLKCSQCGHTFPAVKGEHFFAPCPACGERYGHSMETGRELYVQHIEAE</sequence>
<dbReference type="Pfam" id="PF01155">
    <property type="entry name" value="HypA"/>
    <property type="match status" value="1"/>
</dbReference>
<comment type="similarity">
    <text evidence="4">Belongs to the HypA/HybF family.</text>
</comment>
<feature type="binding site" evidence="4">
    <location>
        <position position="92"/>
    </location>
    <ligand>
        <name>Zn(2+)</name>
        <dbReference type="ChEBI" id="CHEBI:29105"/>
    </ligand>
</feature>
<dbReference type="RefSeq" id="WP_005026771.1">
    <property type="nucleotide sequence ID" value="NZ_KE150238.1"/>
</dbReference>
<keyword evidence="1 4" id="KW-0533">Nickel</keyword>
<dbReference type="AlphaFoldDB" id="E5Y5P5"/>
<dbReference type="PANTHER" id="PTHR34535">
    <property type="entry name" value="HYDROGENASE MATURATION FACTOR HYPA"/>
    <property type="match status" value="1"/>
</dbReference>
<dbReference type="PANTHER" id="PTHR34535:SF3">
    <property type="entry name" value="HYDROGENASE MATURATION FACTOR HYPA"/>
    <property type="match status" value="1"/>
</dbReference>
<dbReference type="Proteomes" id="UP000006034">
    <property type="component" value="Unassembled WGS sequence"/>
</dbReference>
<reference evidence="5 6" key="2">
    <citation type="submission" date="2013-04" db="EMBL/GenBank/DDBJ databases">
        <title>The Genome Sequence of Bilophila wadsworthia 3_1_6.</title>
        <authorList>
            <consortium name="The Broad Institute Genomics Platform"/>
            <person name="Earl A."/>
            <person name="Ward D."/>
            <person name="Feldgarden M."/>
            <person name="Gevers D."/>
            <person name="Sibley C."/>
            <person name="Strauss J."/>
            <person name="Allen-Vercoe E."/>
            <person name="Walker B."/>
            <person name="Young S."/>
            <person name="Zeng Q."/>
            <person name="Gargeya S."/>
            <person name="Fitzgerald M."/>
            <person name="Haas B."/>
            <person name="Abouelleil A."/>
            <person name="Allen A.W."/>
            <person name="Alvarado L."/>
            <person name="Arachchi H.M."/>
            <person name="Berlin A.M."/>
            <person name="Chapman S.B."/>
            <person name="Gainer-Dewar J."/>
            <person name="Goldberg J."/>
            <person name="Griggs A."/>
            <person name="Gujja S."/>
            <person name="Hansen M."/>
            <person name="Howarth C."/>
            <person name="Imamovic A."/>
            <person name="Ireland A."/>
            <person name="Larimer J."/>
            <person name="McCowan C."/>
            <person name="Murphy C."/>
            <person name="Pearson M."/>
            <person name="Poon T.W."/>
            <person name="Priest M."/>
            <person name="Roberts A."/>
            <person name="Saif S."/>
            <person name="Shea T."/>
            <person name="Sisk P."/>
            <person name="Sykes S."/>
            <person name="Wortman J."/>
            <person name="Nusbaum C."/>
            <person name="Birren B."/>
        </authorList>
    </citation>
    <scope>NUCLEOTIDE SEQUENCE [LARGE SCALE GENOMIC DNA]</scope>
    <source>
        <strain evidence="5 6">3_1_6</strain>
    </source>
</reference>
<dbReference type="OrthoDB" id="9800361at2"/>
<evidence type="ECO:0000256" key="3">
    <source>
        <dbReference type="ARBA" id="ARBA00022833"/>
    </source>
</evidence>
<dbReference type="GO" id="GO:0008270">
    <property type="term" value="F:zinc ion binding"/>
    <property type="evidence" value="ECO:0007669"/>
    <property type="project" value="UniProtKB-UniRule"/>
</dbReference>
<feature type="binding site" evidence="4">
    <location>
        <position position="73"/>
    </location>
    <ligand>
        <name>Zn(2+)</name>
        <dbReference type="ChEBI" id="CHEBI:29105"/>
    </ligand>
</feature>
<comment type="caution">
    <text evidence="5">The sequence shown here is derived from an EMBL/GenBank/DDBJ whole genome shotgun (WGS) entry which is preliminary data.</text>
</comment>
<organism evidence="5 6">
    <name type="scientific">Bilophila wadsworthia (strain 3_1_6)</name>
    <dbReference type="NCBI Taxonomy" id="563192"/>
    <lineage>
        <taxon>Bacteria</taxon>
        <taxon>Pseudomonadati</taxon>
        <taxon>Thermodesulfobacteriota</taxon>
        <taxon>Desulfovibrionia</taxon>
        <taxon>Desulfovibrionales</taxon>
        <taxon>Desulfovibrionaceae</taxon>
        <taxon>Bilophila</taxon>
    </lineage>
</organism>
<evidence type="ECO:0000256" key="1">
    <source>
        <dbReference type="ARBA" id="ARBA00022596"/>
    </source>
</evidence>
<evidence type="ECO:0000313" key="5">
    <source>
        <dbReference type="EMBL" id="EFV44607.1"/>
    </source>
</evidence>
<feature type="binding site" evidence="4">
    <location>
        <position position="2"/>
    </location>
    <ligand>
        <name>Ni(2+)</name>
        <dbReference type="ChEBI" id="CHEBI:49786"/>
    </ligand>
</feature>
<evidence type="ECO:0000256" key="4">
    <source>
        <dbReference type="HAMAP-Rule" id="MF_00213"/>
    </source>
</evidence>
<accession>E5Y5P5</accession>
<evidence type="ECO:0000256" key="2">
    <source>
        <dbReference type="ARBA" id="ARBA00022723"/>
    </source>
</evidence>
<gene>
    <name evidence="4" type="primary">hypA</name>
    <name evidence="5" type="ORF">HMPREF0179_01508</name>
</gene>
<keyword evidence="3 4" id="KW-0862">Zinc</keyword>